<keyword evidence="5" id="KW-0862">Zinc</keyword>
<dbReference type="PROSITE" id="PS51119">
    <property type="entry name" value="TAFH"/>
    <property type="match status" value="1"/>
</dbReference>
<dbReference type="PANTHER" id="PTHR10379">
    <property type="entry name" value="MTG8 ETO EIGHT TWENTY ONE PROTEIN"/>
    <property type="match status" value="1"/>
</dbReference>
<organism evidence="13 14">
    <name type="scientific">Spodoptera litura</name>
    <name type="common">Asian cotton leafworm</name>
    <dbReference type="NCBI Taxonomy" id="69820"/>
    <lineage>
        <taxon>Eukaryota</taxon>
        <taxon>Metazoa</taxon>
        <taxon>Ecdysozoa</taxon>
        <taxon>Arthropoda</taxon>
        <taxon>Hexapoda</taxon>
        <taxon>Insecta</taxon>
        <taxon>Pterygota</taxon>
        <taxon>Neoptera</taxon>
        <taxon>Endopterygota</taxon>
        <taxon>Lepidoptera</taxon>
        <taxon>Glossata</taxon>
        <taxon>Ditrysia</taxon>
        <taxon>Noctuoidea</taxon>
        <taxon>Noctuidae</taxon>
        <taxon>Amphipyrinae</taxon>
        <taxon>Spodoptera</taxon>
    </lineage>
</organism>
<feature type="region of interest" description="Disordered" evidence="10">
    <location>
        <begin position="467"/>
        <end position="496"/>
    </location>
</feature>
<evidence type="ECO:0000256" key="4">
    <source>
        <dbReference type="ARBA" id="ARBA00022771"/>
    </source>
</evidence>
<evidence type="ECO:0000256" key="8">
    <source>
        <dbReference type="ARBA" id="ARBA00023242"/>
    </source>
</evidence>
<evidence type="ECO:0000256" key="6">
    <source>
        <dbReference type="ARBA" id="ARBA00023015"/>
    </source>
</evidence>
<dbReference type="GeneID" id="111351121"/>
<feature type="domain" description="TAFH" evidence="12">
    <location>
        <begin position="71"/>
        <end position="172"/>
    </location>
</feature>
<feature type="region of interest" description="Disordered" evidence="10">
    <location>
        <begin position="187"/>
        <end position="223"/>
    </location>
</feature>
<keyword evidence="6" id="KW-0805">Transcription regulation</keyword>
<dbReference type="GO" id="GO:0005634">
    <property type="term" value="C:nucleus"/>
    <property type="evidence" value="ECO:0007669"/>
    <property type="project" value="UniProtKB-SubCell"/>
</dbReference>
<dbReference type="InterPro" id="IPR003894">
    <property type="entry name" value="TAFH_NHR1"/>
</dbReference>
<evidence type="ECO:0000256" key="1">
    <source>
        <dbReference type="ARBA" id="ARBA00004123"/>
    </source>
</evidence>
<dbReference type="GO" id="GO:0003714">
    <property type="term" value="F:transcription corepressor activity"/>
    <property type="evidence" value="ECO:0007669"/>
    <property type="project" value="InterPro"/>
</dbReference>
<dbReference type="KEGG" id="sliu:111351121"/>
<dbReference type="InterPro" id="IPR002893">
    <property type="entry name" value="Znf_MYND"/>
</dbReference>
<keyword evidence="4 9" id="KW-0863">Zinc-finger</keyword>
<evidence type="ECO:0000259" key="12">
    <source>
        <dbReference type="PROSITE" id="PS51119"/>
    </source>
</evidence>
<dbReference type="AlphaFoldDB" id="A0A9J7DUF8"/>
<dbReference type="Pfam" id="PF08788">
    <property type="entry name" value="NHR2"/>
    <property type="match status" value="1"/>
</dbReference>
<dbReference type="PANTHER" id="PTHR10379:SF14">
    <property type="entry name" value="NERVY, ISOFORM D"/>
    <property type="match status" value="1"/>
</dbReference>
<evidence type="ECO:0000259" key="11">
    <source>
        <dbReference type="PROSITE" id="PS50865"/>
    </source>
</evidence>
<evidence type="ECO:0000313" key="14">
    <source>
        <dbReference type="RefSeq" id="XP_022818658.1"/>
    </source>
</evidence>
<keyword evidence="2" id="KW-0678">Repressor</keyword>
<evidence type="ECO:0000256" key="2">
    <source>
        <dbReference type="ARBA" id="ARBA00022491"/>
    </source>
</evidence>
<dbReference type="SUPFAM" id="SSF158553">
    <property type="entry name" value="TAFH domain-like"/>
    <property type="match status" value="1"/>
</dbReference>
<keyword evidence="13" id="KW-1185">Reference proteome</keyword>
<evidence type="ECO:0000313" key="13">
    <source>
        <dbReference type="Proteomes" id="UP000301870"/>
    </source>
</evidence>
<feature type="region of interest" description="Disordered" evidence="10">
    <location>
        <begin position="1"/>
        <end position="77"/>
    </location>
</feature>
<proteinExistence type="predicted"/>
<dbReference type="Gene3D" id="6.10.140.2220">
    <property type="match status" value="1"/>
</dbReference>
<sequence length="571" mass="61518">MEAKVKEEVPDKDYTQPTTTERRKSTTTSKEHRSPEQEETRSSPTPGPPSPLNNGTAAALSSTESLSPPLAEGSRSGPALQRLRKFLSALQQFATDVGADTGERVRLLIHNLVSGTVNIEEFQAGVQECTNYPLRASVPGFLRALLPLAQRDLHARARRAKQTPLQYIRSHEHLILESGGDSSDIFAQHPPGTAAETGVKRRASDPFYDAPQTNGAHEEYPPQAKRTASSLFLNPSPFLYPLPSNASLFDYGHPYHAYHGNQEGGYERRDGGITVRDVSSMNAPFAEPRGLGAAPSGLLKTDDEWKNINTMLNCILSMVEKTKRALAILQQRGVEPTESNDIKRAASEIMATAVRQTEERVAEVRRRAEDAVNQVKRQALLELQRAVGAAETKALELVAAERGKVERLGERRHSPPPGRELSPNASSQQNCCWNCGRKAQETCSGCNAARYCGAFCQHKDWENHHQVCSGRDQKPTGLRTSPPTTQPSLPKPLTRASTPIAAPPSAAAGLAAGAALQAGGGLQAGGALAEGGRLPLTSLGADRLLATQERTDRLTLASLSSAQGLIGIGKK</sequence>
<feature type="domain" description="MYND-type" evidence="11">
    <location>
        <begin position="432"/>
        <end position="468"/>
    </location>
</feature>
<dbReference type="OrthoDB" id="2951111at2759"/>
<dbReference type="SUPFAM" id="SSF144232">
    <property type="entry name" value="HIT/MYND zinc finger-like"/>
    <property type="match status" value="1"/>
</dbReference>
<evidence type="ECO:0000256" key="3">
    <source>
        <dbReference type="ARBA" id="ARBA00022723"/>
    </source>
</evidence>
<dbReference type="InterPro" id="IPR037249">
    <property type="entry name" value="TAFH/NHR1_dom_sf"/>
</dbReference>
<dbReference type="GO" id="GO:0008270">
    <property type="term" value="F:zinc ion binding"/>
    <property type="evidence" value="ECO:0007669"/>
    <property type="project" value="UniProtKB-KW"/>
</dbReference>
<dbReference type="PRINTS" id="PR01875">
    <property type="entry name" value="ETOFAMILY"/>
</dbReference>
<evidence type="ECO:0000256" key="9">
    <source>
        <dbReference type="PROSITE-ProRule" id="PRU00134"/>
    </source>
</evidence>
<evidence type="ECO:0000256" key="10">
    <source>
        <dbReference type="SAM" id="MobiDB-lite"/>
    </source>
</evidence>
<dbReference type="InterPro" id="IPR014896">
    <property type="entry name" value="NHR2"/>
</dbReference>
<keyword evidence="7" id="KW-0804">Transcription</keyword>
<accession>A0A9J7DUF8</accession>
<feature type="compositionally biased region" description="Polar residues" evidence="10">
    <location>
        <begin position="478"/>
        <end position="488"/>
    </location>
</feature>
<dbReference type="Proteomes" id="UP000301870">
    <property type="component" value="Chromosome 12"/>
</dbReference>
<feature type="compositionally biased region" description="Basic and acidic residues" evidence="10">
    <location>
        <begin position="1"/>
        <end position="41"/>
    </location>
</feature>
<reference evidence="14" key="1">
    <citation type="submission" date="2025-08" db="UniProtKB">
        <authorList>
            <consortium name="RefSeq"/>
        </authorList>
    </citation>
    <scope>IDENTIFICATION</scope>
    <source>
        <strain evidence="14">Ishihara</strain>
        <tissue evidence="14">Whole body</tissue>
    </source>
</reference>
<keyword evidence="8" id="KW-0539">Nucleus</keyword>
<evidence type="ECO:0000256" key="7">
    <source>
        <dbReference type="ARBA" id="ARBA00023163"/>
    </source>
</evidence>
<feature type="compositionally biased region" description="Low complexity" evidence="10">
    <location>
        <begin position="56"/>
        <end position="72"/>
    </location>
</feature>
<dbReference type="SMART" id="SM00549">
    <property type="entry name" value="TAFH"/>
    <property type="match status" value="1"/>
</dbReference>
<dbReference type="CTD" id="37886"/>
<evidence type="ECO:0000256" key="5">
    <source>
        <dbReference type="ARBA" id="ARBA00022833"/>
    </source>
</evidence>
<dbReference type="Pfam" id="PF01753">
    <property type="entry name" value="zf-MYND"/>
    <property type="match status" value="1"/>
</dbReference>
<dbReference type="GO" id="GO:0006351">
    <property type="term" value="P:DNA-templated transcription"/>
    <property type="evidence" value="ECO:0007669"/>
    <property type="project" value="InterPro"/>
</dbReference>
<protein>
    <submittedName>
        <fullName evidence="14">Protein CBFA2T3</fullName>
    </submittedName>
</protein>
<gene>
    <name evidence="14" type="primary">LOC111351121</name>
</gene>
<name>A0A9J7DUF8_SPOLT</name>
<feature type="region of interest" description="Disordered" evidence="10">
    <location>
        <begin position="406"/>
        <end position="426"/>
    </location>
</feature>
<dbReference type="RefSeq" id="XP_022818658.1">
    <property type="nucleotide sequence ID" value="XM_022962890.1"/>
</dbReference>
<comment type="subcellular location">
    <subcellularLocation>
        <location evidence="1">Nucleus</location>
    </subcellularLocation>
</comment>
<dbReference type="Gene3D" id="1.20.120.1110">
    <property type="entry name" value="TAFH/NHR1 domain"/>
    <property type="match status" value="1"/>
</dbReference>
<dbReference type="InterPro" id="IPR013289">
    <property type="entry name" value="CBFA2T1/2/3"/>
</dbReference>
<dbReference type="PROSITE" id="PS50865">
    <property type="entry name" value="ZF_MYND_2"/>
    <property type="match status" value="1"/>
</dbReference>
<dbReference type="Pfam" id="PF07531">
    <property type="entry name" value="TAFH"/>
    <property type="match status" value="1"/>
</dbReference>
<dbReference type="Gene3D" id="6.10.250.230">
    <property type="match status" value="1"/>
</dbReference>
<keyword evidence="3" id="KW-0479">Metal-binding</keyword>